<keyword evidence="3" id="KW-1185">Reference proteome</keyword>
<dbReference type="CDD" id="cd05154">
    <property type="entry name" value="ACAD10_11_N-like"/>
    <property type="match status" value="1"/>
</dbReference>
<dbReference type="SUPFAM" id="SSF56112">
    <property type="entry name" value="Protein kinase-like (PK-like)"/>
    <property type="match status" value="1"/>
</dbReference>
<dbReference type="AlphaFoldDB" id="A8LSD1"/>
<proteinExistence type="predicted"/>
<organism evidence="2 3">
    <name type="scientific">Dinoroseobacter shibae (strain DSM 16493 / NCIMB 14021 / DFL 12)</name>
    <dbReference type="NCBI Taxonomy" id="398580"/>
    <lineage>
        <taxon>Bacteria</taxon>
        <taxon>Pseudomonadati</taxon>
        <taxon>Pseudomonadota</taxon>
        <taxon>Alphaproteobacteria</taxon>
        <taxon>Rhodobacterales</taxon>
        <taxon>Roseobacteraceae</taxon>
        <taxon>Dinoroseobacter</taxon>
    </lineage>
</organism>
<dbReference type="PANTHER" id="PTHR47829">
    <property type="entry name" value="HYDROLASE, PUTATIVE (AFU_ORTHOLOGUE AFUA_1G12880)-RELATED"/>
    <property type="match status" value="1"/>
</dbReference>
<dbReference type="Proteomes" id="UP000006833">
    <property type="component" value="Chromosome"/>
</dbReference>
<dbReference type="InterPro" id="IPR002575">
    <property type="entry name" value="Aminoglycoside_PTrfase"/>
</dbReference>
<dbReference type="Pfam" id="PF01636">
    <property type="entry name" value="APH"/>
    <property type="match status" value="1"/>
</dbReference>
<dbReference type="InterPro" id="IPR041726">
    <property type="entry name" value="ACAD10_11_N"/>
</dbReference>
<dbReference type="eggNOG" id="COG3173">
    <property type="taxonomic scope" value="Bacteria"/>
</dbReference>
<gene>
    <name evidence="2" type="ordered locus">Dshi_1003</name>
</gene>
<keyword evidence="2" id="KW-0808">Transferase</keyword>
<name>A8LSD1_DINSH</name>
<dbReference type="Gene3D" id="3.90.1200.10">
    <property type="match status" value="1"/>
</dbReference>
<dbReference type="Gene3D" id="3.30.200.20">
    <property type="entry name" value="Phosphorylase Kinase, domain 1"/>
    <property type="match status" value="1"/>
</dbReference>
<dbReference type="RefSeq" id="WP_012177676.1">
    <property type="nucleotide sequence ID" value="NC_009952.1"/>
</dbReference>
<dbReference type="InterPro" id="IPR052898">
    <property type="entry name" value="ACAD10-like"/>
</dbReference>
<reference evidence="3" key="1">
    <citation type="journal article" date="2010" name="ISME J.">
        <title>The complete genome sequence of the algal symbiont Dinoroseobacter shibae: a hitchhiker's guide to life in the sea.</title>
        <authorList>
            <person name="Wagner-Dobler I."/>
            <person name="Ballhausen B."/>
            <person name="Berger M."/>
            <person name="Brinkhoff T."/>
            <person name="Buchholz I."/>
            <person name="Bunk B."/>
            <person name="Cypionka H."/>
            <person name="Daniel R."/>
            <person name="Drepper T."/>
            <person name="Gerdts G."/>
            <person name="Hahnke S."/>
            <person name="Han C."/>
            <person name="Jahn D."/>
            <person name="Kalhoefer D."/>
            <person name="Kiss H."/>
            <person name="Klenk H.P."/>
            <person name="Kyrpides N."/>
            <person name="Liebl W."/>
            <person name="Liesegang H."/>
            <person name="Meincke L."/>
            <person name="Pati A."/>
            <person name="Petersen J."/>
            <person name="Piekarski T."/>
            <person name="Pommerenke C."/>
            <person name="Pradella S."/>
            <person name="Pukall R."/>
            <person name="Rabus R."/>
            <person name="Stackebrandt E."/>
            <person name="Thole S."/>
            <person name="Thompson L."/>
            <person name="Tielen P."/>
            <person name="Tomasch J."/>
            <person name="von Jan M."/>
            <person name="Wanphrut N."/>
            <person name="Wichels A."/>
            <person name="Zech H."/>
            <person name="Simon M."/>
        </authorList>
    </citation>
    <scope>NUCLEOTIDE SEQUENCE [LARGE SCALE GENOMIC DNA]</scope>
    <source>
        <strain evidence="3">DSM 16493 / NCIMB 14021 / DFL 12</strain>
    </source>
</reference>
<sequence length="337" mass="36293">MSPEIDREALRRWCDARFGVADAAPEVARIGGGQSNPTFYVTHGDRRLVLRKQPPGPLLKGAHAVDREFRVLRALWDTPVPVPEALAFEPDAAVLGTPFYVMARLEGRVCPSYALPELARADRGAALLSMAETLARLHAVNPEAVGLGDYGRPGDYFARQMARWSAQYDASPAQVPDLDALRDWLAAHMPEDDGAVAIAHGDFRMGNMMLHPTEPRVIAVLDWELSTLGHPLADLGFACMAWHSAPEEYGGLLGLDLAAEGLPEMDAFVAAYRAAAQGDAVLRPFHVAFAMFRFAVIFVGIADRAAAGSAAGADAARLAPLAEAFARRGLAVSRLDF</sequence>
<accession>A8LSD1</accession>
<dbReference type="PANTHER" id="PTHR47829:SF1">
    <property type="entry name" value="HAD FAMILY PHOSPHATASE"/>
    <property type="match status" value="1"/>
</dbReference>
<evidence type="ECO:0000259" key="1">
    <source>
        <dbReference type="Pfam" id="PF01636"/>
    </source>
</evidence>
<dbReference type="STRING" id="398580.Dshi_1003"/>
<evidence type="ECO:0000313" key="2">
    <source>
        <dbReference type="EMBL" id="ABV92745.1"/>
    </source>
</evidence>
<dbReference type="OrthoDB" id="3806873at2"/>
<dbReference type="InterPro" id="IPR011009">
    <property type="entry name" value="Kinase-like_dom_sf"/>
</dbReference>
<dbReference type="EMBL" id="CP000830">
    <property type="protein sequence ID" value="ABV92745.1"/>
    <property type="molecule type" value="Genomic_DNA"/>
</dbReference>
<dbReference type="HOGENOM" id="CLU_007526_0_1_5"/>
<feature type="domain" description="Aminoglycoside phosphotransferase" evidence="1">
    <location>
        <begin position="27"/>
        <end position="260"/>
    </location>
</feature>
<dbReference type="GO" id="GO:0016740">
    <property type="term" value="F:transferase activity"/>
    <property type="evidence" value="ECO:0007669"/>
    <property type="project" value="UniProtKB-KW"/>
</dbReference>
<protein>
    <submittedName>
        <fullName evidence="2">Aminoglycoside phosphotransferase</fullName>
    </submittedName>
</protein>
<dbReference type="KEGG" id="dsh:Dshi_1003"/>
<evidence type="ECO:0000313" key="3">
    <source>
        <dbReference type="Proteomes" id="UP000006833"/>
    </source>
</evidence>